<dbReference type="EMBL" id="JAUCMM010000008">
    <property type="protein sequence ID" value="MDM7889159.1"/>
    <property type="molecule type" value="Genomic_DNA"/>
</dbReference>
<name>A0ABT7TIG6_9MICO</name>
<gene>
    <name evidence="2" type="ORF">QUG98_11920</name>
</gene>
<organism evidence="2 3">
    <name type="scientific">Curtobacterium subtropicum</name>
    <dbReference type="NCBI Taxonomy" id="3055138"/>
    <lineage>
        <taxon>Bacteria</taxon>
        <taxon>Bacillati</taxon>
        <taxon>Actinomycetota</taxon>
        <taxon>Actinomycetes</taxon>
        <taxon>Micrococcales</taxon>
        <taxon>Microbacteriaceae</taxon>
        <taxon>Curtobacterium</taxon>
    </lineage>
</organism>
<keyword evidence="1" id="KW-0732">Signal</keyword>
<evidence type="ECO:0000313" key="2">
    <source>
        <dbReference type="EMBL" id="MDM7889159.1"/>
    </source>
</evidence>
<reference evidence="2 3" key="1">
    <citation type="submission" date="2023-06" db="EMBL/GenBank/DDBJ databases">
        <authorList>
            <person name="Feng G."/>
            <person name="Li J."/>
            <person name="Zhu H."/>
        </authorList>
    </citation>
    <scope>NUCLEOTIDE SEQUENCE [LARGE SCALE GENOMIC DNA]</scope>
    <source>
        <strain evidence="2 3">RHCJP20</strain>
    </source>
</reference>
<evidence type="ECO:0008006" key="4">
    <source>
        <dbReference type="Google" id="ProtNLM"/>
    </source>
</evidence>
<dbReference type="Proteomes" id="UP001235720">
    <property type="component" value="Unassembled WGS sequence"/>
</dbReference>
<proteinExistence type="predicted"/>
<feature type="chain" id="PRO_5046705494" description="Lipoprotein" evidence="1">
    <location>
        <begin position="31"/>
        <end position="175"/>
    </location>
</feature>
<comment type="caution">
    <text evidence="2">The sequence shown here is derived from an EMBL/GenBank/DDBJ whole genome shotgun (WGS) entry which is preliminary data.</text>
</comment>
<keyword evidence="3" id="KW-1185">Reference proteome</keyword>
<sequence>MMKRSSTRTRRTALLGSITALVLLMLTACGSTTTTPRGSDMDPSTAKKSIVDLVERSTAAVGGDWKVYRGPAVEPCGQDVEDRVRYVYIVEREGSATGLQRDVDAVRAVWKDAGMDVVDTATPGGATRAGIRGTGDPVTSIGFDAKPDRYSMSGVSVCAPGNASELRDEEFSDQG</sequence>
<dbReference type="PROSITE" id="PS51257">
    <property type="entry name" value="PROKAR_LIPOPROTEIN"/>
    <property type="match status" value="1"/>
</dbReference>
<protein>
    <recommendedName>
        <fullName evidence="4">Lipoprotein</fullName>
    </recommendedName>
</protein>
<accession>A0ABT7TIG6</accession>
<evidence type="ECO:0000256" key="1">
    <source>
        <dbReference type="SAM" id="SignalP"/>
    </source>
</evidence>
<feature type="signal peptide" evidence="1">
    <location>
        <begin position="1"/>
        <end position="30"/>
    </location>
</feature>
<evidence type="ECO:0000313" key="3">
    <source>
        <dbReference type="Proteomes" id="UP001235720"/>
    </source>
</evidence>